<accession>A0A656QDQ4</accession>
<evidence type="ECO:0000259" key="3">
    <source>
        <dbReference type="Pfam" id="PF13296"/>
    </source>
</evidence>
<dbReference type="Pfam" id="PF13296">
    <property type="entry name" value="T6SS_Vgr"/>
    <property type="match status" value="1"/>
</dbReference>
<proteinExistence type="predicted"/>
<dbReference type="InterPro" id="IPR018769">
    <property type="entry name" value="VgrG2_DUF2345"/>
</dbReference>
<organism evidence="4 5">
    <name type="scientific">Caballeronia zhejiangensis</name>
    <dbReference type="NCBI Taxonomy" id="871203"/>
    <lineage>
        <taxon>Bacteria</taxon>
        <taxon>Pseudomonadati</taxon>
        <taxon>Pseudomonadota</taxon>
        <taxon>Betaproteobacteria</taxon>
        <taxon>Burkholderiales</taxon>
        <taxon>Burkholderiaceae</taxon>
        <taxon>Caballeronia</taxon>
    </lineage>
</organism>
<comment type="caution">
    <text evidence="4">The sequence shown here is derived from an EMBL/GenBank/DDBJ whole genome shotgun (WGS) entry which is preliminary data.</text>
</comment>
<dbReference type="InterPro" id="IPR028244">
    <property type="entry name" value="T6SS_Rhs_Vgr_dom"/>
</dbReference>
<evidence type="ECO:0000259" key="2">
    <source>
        <dbReference type="Pfam" id="PF10106"/>
    </source>
</evidence>
<reference evidence="4 5" key="1">
    <citation type="submission" date="2014-03" db="EMBL/GenBank/DDBJ databases">
        <title>Draft Genome Sequences of Four Burkholderia Strains.</title>
        <authorList>
            <person name="Liu X.Y."/>
            <person name="Li C.X."/>
            <person name="Xu J.H."/>
        </authorList>
    </citation>
    <scope>NUCLEOTIDE SEQUENCE [LARGE SCALE GENOMIC DNA]</scope>
    <source>
        <strain evidence="4 5">OP-1</strain>
    </source>
</reference>
<feature type="domain" description="Putative type VI secretion system Rhs element associated Vgr" evidence="3">
    <location>
        <begin position="2"/>
        <end position="104"/>
    </location>
</feature>
<evidence type="ECO:0000256" key="1">
    <source>
        <dbReference type="SAM" id="Coils"/>
    </source>
</evidence>
<sequence length="343" mass="36436">MIRTQSNNKLRMEDWAGEEGIKLSTEHSGKSQLNLGHLVDSKLEKRGSGYELRSDGFGALRAGSGMLISTDKQELAEGKQIDMTAGMNQLQIVCAQADGLTQAASVANAEIADLKAENQWLKDSVNELREAVMLLSSPKGIALATPDRISVAAGKDVNVNTSAGFNVSTMRNVVLAATNAISLFAQKMGLKLYAAHGKVQIQAQSDAMELVAQQNMQLCSAAGTLTANAANGVVLSGGGSAYIKVQGDNVEIGGAGNLILKIIEMQKEGPGSLSLPLPKFSQTNVKNDQKFVLCDDLTGRPLANRPYRIEFSDGKILDGKTNENGETSILKSDVVQSMKLILS</sequence>
<feature type="coiled-coil region" evidence="1">
    <location>
        <begin position="97"/>
        <end position="131"/>
    </location>
</feature>
<dbReference type="RefSeq" id="WP_051996681.1">
    <property type="nucleotide sequence ID" value="NZ_JFHD01000033.1"/>
</dbReference>
<dbReference type="Proteomes" id="UP000027451">
    <property type="component" value="Unassembled WGS sequence"/>
</dbReference>
<keyword evidence="1" id="KW-0175">Coiled coil</keyword>
<dbReference type="Pfam" id="PF10106">
    <property type="entry name" value="DUF2345"/>
    <property type="match status" value="1"/>
</dbReference>
<keyword evidence="5" id="KW-1185">Reference proteome</keyword>
<gene>
    <name evidence="4" type="ORF">BG60_22705</name>
</gene>
<dbReference type="AlphaFoldDB" id="A0A656QDQ4"/>
<feature type="domain" description="DUF2345" evidence="2">
    <location>
        <begin position="123"/>
        <end position="270"/>
    </location>
</feature>
<evidence type="ECO:0000313" key="5">
    <source>
        <dbReference type="Proteomes" id="UP000027451"/>
    </source>
</evidence>
<evidence type="ECO:0000313" key="4">
    <source>
        <dbReference type="EMBL" id="KDR26565.1"/>
    </source>
</evidence>
<name>A0A656QDQ4_9BURK</name>
<protein>
    <submittedName>
        <fullName evidence="4">Type IV secretion protein Rhs</fullName>
    </submittedName>
</protein>
<dbReference type="EMBL" id="JFHD01000033">
    <property type="protein sequence ID" value="KDR26565.1"/>
    <property type="molecule type" value="Genomic_DNA"/>
</dbReference>